<evidence type="ECO:0000313" key="1">
    <source>
        <dbReference type="EMBL" id="KAI3667790.1"/>
    </source>
</evidence>
<evidence type="ECO:0000313" key="2">
    <source>
        <dbReference type="Proteomes" id="UP001055879"/>
    </source>
</evidence>
<reference evidence="1 2" key="2">
    <citation type="journal article" date="2022" name="Mol. Ecol. Resour.">
        <title>The genomes of chicory, endive, great burdock and yacon provide insights into Asteraceae paleo-polyploidization history and plant inulin production.</title>
        <authorList>
            <person name="Fan W."/>
            <person name="Wang S."/>
            <person name="Wang H."/>
            <person name="Wang A."/>
            <person name="Jiang F."/>
            <person name="Liu H."/>
            <person name="Zhao H."/>
            <person name="Xu D."/>
            <person name="Zhang Y."/>
        </authorList>
    </citation>
    <scope>NUCLEOTIDE SEQUENCE [LARGE SCALE GENOMIC DNA]</scope>
    <source>
        <strain evidence="2">cv. Niubang</strain>
    </source>
</reference>
<dbReference type="Proteomes" id="UP001055879">
    <property type="component" value="Linkage Group LG17"/>
</dbReference>
<accession>A0ACB8XIX3</accession>
<gene>
    <name evidence="1" type="ORF">L6452_42859</name>
</gene>
<dbReference type="EMBL" id="CM042063">
    <property type="protein sequence ID" value="KAI3667790.1"/>
    <property type="molecule type" value="Genomic_DNA"/>
</dbReference>
<reference evidence="2" key="1">
    <citation type="journal article" date="2022" name="Mol. Ecol. Resour.">
        <title>The genomes of chicory, endive, great burdock and yacon provide insights into Asteraceae palaeo-polyploidization history and plant inulin production.</title>
        <authorList>
            <person name="Fan W."/>
            <person name="Wang S."/>
            <person name="Wang H."/>
            <person name="Wang A."/>
            <person name="Jiang F."/>
            <person name="Liu H."/>
            <person name="Zhao H."/>
            <person name="Xu D."/>
            <person name="Zhang Y."/>
        </authorList>
    </citation>
    <scope>NUCLEOTIDE SEQUENCE [LARGE SCALE GENOMIC DNA]</scope>
    <source>
        <strain evidence="2">cv. Niubang</strain>
    </source>
</reference>
<organism evidence="1 2">
    <name type="scientific">Arctium lappa</name>
    <name type="common">Greater burdock</name>
    <name type="synonym">Lappa major</name>
    <dbReference type="NCBI Taxonomy" id="4217"/>
    <lineage>
        <taxon>Eukaryota</taxon>
        <taxon>Viridiplantae</taxon>
        <taxon>Streptophyta</taxon>
        <taxon>Embryophyta</taxon>
        <taxon>Tracheophyta</taxon>
        <taxon>Spermatophyta</taxon>
        <taxon>Magnoliopsida</taxon>
        <taxon>eudicotyledons</taxon>
        <taxon>Gunneridae</taxon>
        <taxon>Pentapetalae</taxon>
        <taxon>asterids</taxon>
        <taxon>campanulids</taxon>
        <taxon>Asterales</taxon>
        <taxon>Asteraceae</taxon>
        <taxon>Carduoideae</taxon>
        <taxon>Cardueae</taxon>
        <taxon>Arctiinae</taxon>
        <taxon>Arctium</taxon>
    </lineage>
</organism>
<proteinExistence type="predicted"/>
<protein>
    <submittedName>
        <fullName evidence="1">Uncharacterized protein</fullName>
    </submittedName>
</protein>
<keyword evidence="2" id="KW-1185">Reference proteome</keyword>
<comment type="caution">
    <text evidence="1">The sequence shown here is derived from an EMBL/GenBank/DDBJ whole genome shotgun (WGS) entry which is preliminary data.</text>
</comment>
<name>A0ACB8XIX3_ARCLA</name>
<sequence>MKASTFSFDNADDFSLLCTLFLLSTCVLLLCLACSVGEWEEKPNSALRKVARVRLTSGFETTAYNSCLPAGRKREVEVVPEEELEGLPAAGSREGDEDGCRGHISVV</sequence>